<protein>
    <recommendedName>
        <fullName evidence="14">Nibrin</fullName>
    </recommendedName>
</protein>
<comment type="similarity">
    <text evidence="8">Belongs to the Nibrin family.</text>
</comment>
<evidence type="ECO:0008006" key="14">
    <source>
        <dbReference type="Google" id="ProtNLM"/>
    </source>
</evidence>
<dbReference type="PANTHER" id="PTHR12162">
    <property type="entry name" value="NIBRIN-RELATED"/>
    <property type="match status" value="1"/>
</dbReference>
<keyword evidence="5" id="KW-0234">DNA repair</keyword>
<dbReference type="AlphaFoldDB" id="A0A8K0JX49"/>
<dbReference type="Gene3D" id="3.40.50.10190">
    <property type="entry name" value="BRCT domain"/>
    <property type="match status" value="1"/>
</dbReference>
<evidence type="ECO:0000259" key="10">
    <source>
        <dbReference type="PROSITE" id="PS50006"/>
    </source>
</evidence>
<feature type="region of interest" description="Disordered" evidence="9">
    <location>
        <begin position="507"/>
        <end position="590"/>
    </location>
</feature>
<dbReference type="InterPro" id="IPR043014">
    <property type="entry name" value="Nibrin_BRCT2_sf"/>
</dbReference>
<gene>
    <name evidence="12" type="ORF">J437_LFUL001126</name>
</gene>
<dbReference type="InterPro" id="IPR040227">
    <property type="entry name" value="Nibrin-rel"/>
</dbReference>
<comment type="subcellular location">
    <subcellularLocation>
        <location evidence="2">Chromosome</location>
    </subcellularLocation>
    <subcellularLocation>
        <location evidence="1">Nucleus</location>
    </subcellularLocation>
</comment>
<accession>A0A8K0JX49</accession>
<dbReference type="GO" id="GO:0000724">
    <property type="term" value="P:double-strand break repair via homologous recombination"/>
    <property type="evidence" value="ECO:0007669"/>
    <property type="project" value="TreeGrafter"/>
</dbReference>
<keyword evidence="7" id="KW-0131">Cell cycle</keyword>
<dbReference type="Gene3D" id="3.40.50.10980">
    <property type="entry name" value="Nibrin, BRCT2 domain"/>
    <property type="match status" value="1"/>
</dbReference>
<evidence type="ECO:0000256" key="1">
    <source>
        <dbReference type="ARBA" id="ARBA00004123"/>
    </source>
</evidence>
<dbReference type="InterPro" id="IPR036420">
    <property type="entry name" value="BRCT_dom_sf"/>
</dbReference>
<sequence>MLLLTCPNREGSSHRLTADKPHIVSRITGDVILAEDQSVSRKHAVIKERGDSCQVTVTDLGSKYGTYINESTKLEANKPHELKDGDIIKFGCQWNEWRFNSKPLVVTSSTLPTEVKLSLKNLISELGGTLINDWRESCSHLTMESILLTAKVVCALASAVPIVTPEYWTSFKEAIEQKKLPPDPEKFVPPLKEAILNKNKVSFAVNKERKKVFAGKVFVFPTEKQMKKYRTLISAAGGNSITFSDCNWEAEEFCGPDIIIMQNLSDDTQYMQTVEQYNDMLSLLKAKGMRPIPESELGLAILMCSLDIYCNPQYDVSNLLLGRSEVSLSQLKTQEVLAADTPSMMGDVSMKLERSLEENPIKKETFLNVEPFDHKLDSTSKTLEMETIPIEDENNISQLKTANAETEIISGIAPSRKRVAENGSENPSAKKPLLEKDPLDELLSESQCGAFNFIDIRANKFSSKTAGTTQSREDLVDCNKRKQVESVETFPNNPLKKRCVEDYFSTNQANPGSSKDSDNNHAIKGKQSINTVGGSSKTSESFSKEVSSFDRETKTSEMNSKSNGKRDSPILDDPLDVPSTSKGWSNDDQFLKKENKKPKWNRGMAAGILDMVVKMDNLIVERSEPATPPNVSQHKVNFKKFKKARPSTFKNSLPEIIGESDLFCA</sequence>
<keyword evidence="3" id="KW-0158">Chromosome</keyword>
<dbReference type="SUPFAM" id="SSF49879">
    <property type="entry name" value="SMAD/FHA domain"/>
    <property type="match status" value="1"/>
</dbReference>
<dbReference type="GO" id="GO:0003684">
    <property type="term" value="F:damaged DNA binding"/>
    <property type="evidence" value="ECO:0007669"/>
    <property type="project" value="TreeGrafter"/>
</dbReference>
<dbReference type="OrthoDB" id="552194at2759"/>
<dbReference type="GO" id="GO:0005694">
    <property type="term" value="C:chromosome"/>
    <property type="evidence" value="ECO:0007669"/>
    <property type="project" value="UniProtKB-SubCell"/>
</dbReference>
<dbReference type="InterPro" id="IPR008984">
    <property type="entry name" value="SMAD_FHA_dom_sf"/>
</dbReference>
<keyword evidence="4" id="KW-0227">DNA damage</keyword>
<evidence type="ECO:0000259" key="11">
    <source>
        <dbReference type="PROSITE" id="PS50172"/>
    </source>
</evidence>
<evidence type="ECO:0000256" key="2">
    <source>
        <dbReference type="ARBA" id="ARBA00004286"/>
    </source>
</evidence>
<reference evidence="12" key="2">
    <citation type="submission" date="2017-10" db="EMBL/GenBank/DDBJ databases">
        <title>Ladona fulva Genome sequencing and assembly.</title>
        <authorList>
            <person name="Murali S."/>
            <person name="Richards S."/>
            <person name="Bandaranaike D."/>
            <person name="Bellair M."/>
            <person name="Blankenburg K."/>
            <person name="Chao H."/>
            <person name="Dinh H."/>
            <person name="Doddapaneni H."/>
            <person name="Dugan-Rocha S."/>
            <person name="Elkadiri S."/>
            <person name="Gnanaolivu R."/>
            <person name="Hernandez B."/>
            <person name="Skinner E."/>
            <person name="Javaid M."/>
            <person name="Lee S."/>
            <person name="Li M."/>
            <person name="Ming W."/>
            <person name="Munidasa M."/>
            <person name="Muniz J."/>
            <person name="Nguyen L."/>
            <person name="Hughes D."/>
            <person name="Osuji N."/>
            <person name="Pu L.-L."/>
            <person name="Puazo M."/>
            <person name="Qu C."/>
            <person name="Quiroz J."/>
            <person name="Raj R."/>
            <person name="Weissenberger G."/>
            <person name="Xin Y."/>
            <person name="Zou X."/>
            <person name="Han Y."/>
            <person name="Worley K."/>
            <person name="Muzny D."/>
            <person name="Gibbs R."/>
        </authorList>
    </citation>
    <scope>NUCLEOTIDE SEQUENCE</scope>
    <source>
        <strain evidence="12">Sampled in the wild</strain>
    </source>
</reference>
<dbReference type="Proteomes" id="UP000792457">
    <property type="component" value="Unassembled WGS sequence"/>
</dbReference>
<keyword evidence="6" id="KW-0539">Nucleus</keyword>
<dbReference type="CDD" id="cd17741">
    <property type="entry name" value="BRCT_nibrin"/>
    <property type="match status" value="1"/>
</dbReference>
<evidence type="ECO:0000256" key="7">
    <source>
        <dbReference type="ARBA" id="ARBA00023306"/>
    </source>
</evidence>
<dbReference type="SUPFAM" id="SSF52113">
    <property type="entry name" value="BRCT domain"/>
    <property type="match status" value="1"/>
</dbReference>
<feature type="compositionally biased region" description="Polar residues" evidence="9">
    <location>
        <begin position="527"/>
        <end position="546"/>
    </location>
</feature>
<dbReference type="Pfam" id="PF00533">
    <property type="entry name" value="BRCT"/>
    <property type="match status" value="1"/>
</dbReference>
<dbReference type="InterPro" id="IPR032429">
    <property type="entry name" value="Nibrin_BRCT2"/>
</dbReference>
<proteinExistence type="inferred from homology"/>
<dbReference type="SMART" id="SM00240">
    <property type="entry name" value="FHA"/>
    <property type="match status" value="1"/>
</dbReference>
<name>A0A8K0JX49_LADFU</name>
<dbReference type="GO" id="GO:0030870">
    <property type="term" value="C:Mre11 complex"/>
    <property type="evidence" value="ECO:0007669"/>
    <property type="project" value="InterPro"/>
</dbReference>
<evidence type="ECO:0000256" key="9">
    <source>
        <dbReference type="SAM" id="MobiDB-lite"/>
    </source>
</evidence>
<feature type="domain" description="FHA" evidence="10">
    <location>
        <begin position="30"/>
        <end position="73"/>
    </location>
</feature>
<evidence type="ECO:0000256" key="5">
    <source>
        <dbReference type="ARBA" id="ARBA00023204"/>
    </source>
</evidence>
<dbReference type="GO" id="GO:0007095">
    <property type="term" value="P:mitotic G2 DNA damage checkpoint signaling"/>
    <property type="evidence" value="ECO:0007669"/>
    <property type="project" value="InterPro"/>
</dbReference>
<evidence type="ECO:0000256" key="6">
    <source>
        <dbReference type="ARBA" id="ARBA00023242"/>
    </source>
</evidence>
<evidence type="ECO:0000256" key="3">
    <source>
        <dbReference type="ARBA" id="ARBA00022454"/>
    </source>
</evidence>
<feature type="domain" description="BRCT" evidence="11">
    <location>
        <begin position="99"/>
        <end position="167"/>
    </location>
</feature>
<feature type="compositionally biased region" description="Polar residues" evidence="9">
    <location>
        <begin position="578"/>
        <end position="588"/>
    </location>
</feature>
<dbReference type="Pfam" id="PF00498">
    <property type="entry name" value="FHA"/>
    <property type="match status" value="1"/>
</dbReference>
<dbReference type="InterPro" id="IPR001357">
    <property type="entry name" value="BRCT_dom"/>
</dbReference>
<feature type="region of interest" description="Disordered" evidence="9">
    <location>
        <begin position="414"/>
        <end position="434"/>
    </location>
</feature>
<evidence type="ECO:0000256" key="4">
    <source>
        <dbReference type="ARBA" id="ARBA00022763"/>
    </source>
</evidence>
<organism evidence="12 13">
    <name type="scientific">Ladona fulva</name>
    <name type="common">Scarce chaser dragonfly</name>
    <name type="synonym">Libellula fulva</name>
    <dbReference type="NCBI Taxonomy" id="123851"/>
    <lineage>
        <taxon>Eukaryota</taxon>
        <taxon>Metazoa</taxon>
        <taxon>Ecdysozoa</taxon>
        <taxon>Arthropoda</taxon>
        <taxon>Hexapoda</taxon>
        <taxon>Insecta</taxon>
        <taxon>Pterygota</taxon>
        <taxon>Palaeoptera</taxon>
        <taxon>Odonata</taxon>
        <taxon>Epiprocta</taxon>
        <taxon>Anisoptera</taxon>
        <taxon>Libelluloidea</taxon>
        <taxon>Libellulidae</taxon>
        <taxon>Ladona</taxon>
    </lineage>
</organism>
<dbReference type="PROSITE" id="PS50172">
    <property type="entry name" value="BRCT"/>
    <property type="match status" value="1"/>
</dbReference>
<evidence type="ECO:0000256" key="8">
    <source>
        <dbReference type="ARBA" id="ARBA00044757"/>
    </source>
</evidence>
<dbReference type="PANTHER" id="PTHR12162:SF0">
    <property type="entry name" value="NIBRIN"/>
    <property type="match status" value="1"/>
</dbReference>
<reference evidence="12" key="1">
    <citation type="submission" date="2013-04" db="EMBL/GenBank/DDBJ databases">
        <authorList>
            <person name="Qu J."/>
            <person name="Murali S.C."/>
            <person name="Bandaranaike D."/>
            <person name="Bellair M."/>
            <person name="Blankenburg K."/>
            <person name="Chao H."/>
            <person name="Dinh H."/>
            <person name="Doddapaneni H."/>
            <person name="Downs B."/>
            <person name="Dugan-Rocha S."/>
            <person name="Elkadiri S."/>
            <person name="Gnanaolivu R.D."/>
            <person name="Hernandez B."/>
            <person name="Javaid M."/>
            <person name="Jayaseelan J.C."/>
            <person name="Lee S."/>
            <person name="Li M."/>
            <person name="Ming W."/>
            <person name="Munidasa M."/>
            <person name="Muniz J."/>
            <person name="Nguyen L."/>
            <person name="Ongeri F."/>
            <person name="Osuji N."/>
            <person name="Pu L.-L."/>
            <person name="Puazo M."/>
            <person name="Qu C."/>
            <person name="Quiroz J."/>
            <person name="Raj R."/>
            <person name="Weissenberger G."/>
            <person name="Xin Y."/>
            <person name="Zou X."/>
            <person name="Han Y."/>
            <person name="Richards S."/>
            <person name="Worley K."/>
            <person name="Muzny D."/>
            <person name="Gibbs R."/>
        </authorList>
    </citation>
    <scope>NUCLEOTIDE SEQUENCE</scope>
    <source>
        <strain evidence="12">Sampled in the wild</strain>
    </source>
</reference>
<keyword evidence="13" id="KW-1185">Reference proteome</keyword>
<dbReference type="Pfam" id="PF16508">
    <property type="entry name" value="NIBRIN_BRCT_II"/>
    <property type="match status" value="1"/>
</dbReference>
<comment type="caution">
    <text evidence="12">The sequence shown here is derived from an EMBL/GenBank/DDBJ whole genome shotgun (WGS) entry which is preliminary data.</text>
</comment>
<dbReference type="Gene3D" id="2.60.200.20">
    <property type="match status" value="1"/>
</dbReference>
<evidence type="ECO:0000313" key="13">
    <source>
        <dbReference type="Proteomes" id="UP000792457"/>
    </source>
</evidence>
<dbReference type="EMBL" id="KZ308183">
    <property type="protein sequence ID" value="KAG8224049.1"/>
    <property type="molecule type" value="Genomic_DNA"/>
</dbReference>
<dbReference type="FunFam" id="3.40.50.10980:FF:000001">
    <property type="entry name" value="Nibrin"/>
    <property type="match status" value="1"/>
</dbReference>
<dbReference type="CDD" id="cd22667">
    <property type="entry name" value="FHA_NBN"/>
    <property type="match status" value="1"/>
</dbReference>
<evidence type="ECO:0000313" key="12">
    <source>
        <dbReference type="EMBL" id="KAG8224049.1"/>
    </source>
</evidence>
<dbReference type="PROSITE" id="PS50006">
    <property type="entry name" value="FHA_DOMAIN"/>
    <property type="match status" value="1"/>
</dbReference>
<dbReference type="InterPro" id="IPR000253">
    <property type="entry name" value="FHA_dom"/>
</dbReference>